<comment type="caution">
    <text evidence="1">The sequence shown here is derived from an EMBL/GenBank/DDBJ whole genome shotgun (WGS) entry which is preliminary data.</text>
</comment>
<proteinExistence type="predicted"/>
<evidence type="ECO:0000313" key="2">
    <source>
        <dbReference type="Proteomes" id="UP000287651"/>
    </source>
</evidence>
<protein>
    <submittedName>
        <fullName evidence="1">Uncharacterized protein</fullName>
    </submittedName>
</protein>
<feature type="non-terminal residue" evidence="1">
    <location>
        <position position="1"/>
    </location>
</feature>
<sequence>GAFALCRVVKRHDHGLKAGDPHAESRAKRCSSSAAESGYRGYIYNVLSISEENSTVVELQPIMKGFWESQMVANASKWYLDALSYFCLLISDTETWNPVAPASLCRKASDGEDLSLWLQEDILVN</sequence>
<accession>A0A427B990</accession>
<evidence type="ECO:0000313" key="1">
    <source>
        <dbReference type="EMBL" id="RRT85059.1"/>
    </source>
</evidence>
<dbReference type="Proteomes" id="UP000287651">
    <property type="component" value="Unassembled WGS sequence"/>
</dbReference>
<dbReference type="EMBL" id="AMZH03000185">
    <property type="protein sequence ID" value="RRT85059.1"/>
    <property type="molecule type" value="Genomic_DNA"/>
</dbReference>
<reference evidence="1 2" key="1">
    <citation type="journal article" date="2014" name="Agronomy (Basel)">
        <title>A Draft Genome Sequence for Ensete ventricosum, the Drought-Tolerant Tree Against Hunger.</title>
        <authorList>
            <person name="Harrison J."/>
            <person name="Moore K.A."/>
            <person name="Paszkiewicz K."/>
            <person name="Jones T."/>
            <person name="Grant M."/>
            <person name="Ambacheew D."/>
            <person name="Muzemil S."/>
            <person name="Studholme D.J."/>
        </authorList>
    </citation>
    <scope>NUCLEOTIDE SEQUENCE [LARGE SCALE GENOMIC DNA]</scope>
</reference>
<name>A0A427B990_ENSVE</name>
<organism evidence="1 2">
    <name type="scientific">Ensete ventricosum</name>
    <name type="common">Abyssinian banana</name>
    <name type="synonym">Musa ensete</name>
    <dbReference type="NCBI Taxonomy" id="4639"/>
    <lineage>
        <taxon>Eukaryota</taxon>
        <taxon>Viridiplantae</taxon>
        <taxon>Streptophyta</taxon>
        <taxon>Embryophyta</taxon>
        <taxon>Tracheophyta</taxon>
        <taxon>Spermatophyta</taxon>
        <taxon>Magnoliopsida</taxon>
        <taxon>Liliopsida</taxon>
        <taxon>Zingiberales</taxon>
        <taxon>Musaceae</taxon>
        <taxon>Ensete</taxon>
    </lineage>
</organism>
<dbReference type="AlphaFoldDB" id="A0A427B990"/>
<gene>
    <name evidence="1" type="ORF">B296_00000772</name>
</gene>